<dbReference type="Proteomes" id="UP001595833">
    <property type="component" value="Unassembled WGS sequence"/>
</dbReference>
<accession>A0ABV9XU06</accession>
<dbReference type="RefSeq" id="WP_344035221.1">
    <property type="nucleotide sequence ID" value="NZ_BAAAKE010000002.1"/>
</dbReference>
<keyword evidence="2" id="KW-1185">Reference proteome</keyword>
<sequence>MVVVVVGGEVVVDEVVEDDDGDGSADDGEGLGALVGGCETGWGCAGAALVRWGALAGGCSRLPCSDFGGPAASRRCVTGIRVVTVTKTVDVLPSGAIVTEVSIAVLISACGSGGPASGGSEASTDARAAIAVATTAPPAASRTTGENFFFGFGFFFDCGVGAGGVGSGDA</sequence>
<proteinExistence type="predicted"/>
<organism evidence="1 2">
    <name type="scientific">Saccharothrix xinjiangensis</name>
    <dbReference type="NCBI Taxonomy" id="204798"/>
    <lineage>
        <taxon>Bacteria</taxon>
        <taxon>Bacillati</taxon>
        <taxon>Actinomycetota</taxon>
        <taxon>Actinomycetes</taxon>
        <taxon>Pseudonocardiales</taxon>
        <taxon>Pseudonocardiaceae</taxon>
        <taxon>Saccharothrix</taxon>
    </lineage>
</organism>
<evidence type="ECO:0000313" key="2">
    <source>
        <dbReference type="Proteomes" id="UP001595833"/>
    </source>
</evidence>
<dbReference type="EMBL" id="JBHSJB010000003">
    <property type="protein sequence ID" value="MFC5052712.1"/>
    <property type="molecule type" value="Genomic_DNA"/>
</dbReference>
<protein>
    <submittedName>
        <fullName evidence="1">Uncharacterized protein</fullName>
    </submittedName>
</protein>
<name>A0ABV9XU06_9PSEU</name>
<reference evidence="2" key="1">
    <citation type="journal article" date="2019" name="Int. J. Syst. Evol. Microbiol.">
        <title>The Global Catalogue of Microorganisms (GCM) 10K type strain sequencing project: providing services to taxonomists for standard genome sequencing and annotation.</title>
        <authorList>
            <consortium name="The Broad Institute Genomics Platform"/>
            <consortium name="The Broad Institute Genome Sequencing Center for Infectious Disease"/>
            <person name="Wu L."/>
            <person name="Ma J."/>
        </authorList>
    </citation>
    <scope>NUCLEOTIDE SEQUENCE [LARGE SCALE GENOMIC DNA]</scope>
    <source>
        <strain evidence="2">KCTC 12848</strain>
    </source>
</reference>
<comment type="caution">
    <text evidence="1">The sequence shown here is derived from an EMBL/GenBank/DDBJ whole genome shotgun (WGS) entry which is preliminary data.</text>
</comment>
<gene>
    <name evidence="1" type="ORF">ACFPFM_02955</name>
</gene>
<evidence type="ECO:0000313" key="1">
    <source>
        <dbReference type="EMBL" id="MFC5052712.1"/>
    </source>
</evidence>